<dbReference type="Gene3D" id="1.20.120.710">
    <property type="entry name" value="Haloacid dehalogenase hydrolase-like domain"/>
    <property type="match status" value="1"/>
</dbReference>
<dbReference type="Pfam" id="PF00702">
    <property type="entry name" value="Hydrolase"/>
    <property type="match status" value="1"/>
</dbReference>
<comment type="caution">
    <text evidence="4">The sequence shown here is derived from an EMBL/GenBank/DDBJ whole genome shotgun (WGS) entry which is preliminary data.</text>
</comment>
<evidence type="ECO:0000313" key="5">
    <source>
        <dbReference type="Proteomes" id="UP000322244"/>
    </source>
</evidence>
<dbReference type="SUPFAM" id="SSF56784">
    <property type="entry name" value="HAD-like"/>
    <property type="match status" value="1"/>
</dbReference>
<dbReference type="InterPro" id="IPR051400">
    <property type="entry name" value="HAD-like_hydrolase"/>
</dbReference>
<protein>
    <submittedName>
        <fullName evidence="4">HAD family hydrolase</fullName>
    </submittedName>
</protein>
<evidence type="ECO:0000256" key="2">
    <source>
        <dbReference type="ARBA" id="ARBA00022801"/>
    </source>
</evidence>
<dbReference type="InterPro" id="IPR006439">
    <property type="entry name" value="HAD-SF_hydro_IA"/>
</dbReference>
<evidence type="ECO:0000256" key="1">
    <source>
        <dbReference type="ARBA" id="ARBA00001946"/>
    </source>
</evidence>
<dbReference type="GO" id="GO:0009231">
    <property type="term" value="P:riboflavin biosynthetic process"/>
    <property type="evidence" value="ECO:0007669"/>
    <property type="project" value="TreeGrafter"/>
</dbReference>
<keyword evidence="3" id="KW-0460">Magnesium</keyword>
<dbReference type="NCBIfam" id="TIGR01509">
    <property type="entry name" value="HAD-SF-IA-v3"/>
    <property type="match status" value="1"/>
</dbReference>
<gene>
    <name evidence="4" type="ORF">FOY51_01720</name>
</gene>
<dbReference type="EMBL" id="VLNY01000001">
    <property type="protein sequence ID" value="KAA0024686.1"/>
    <property type="molecule type" value="Genomic_DNA"/>
</dbReference>
<dbReference type="Proteomes" id="UP000322244">
    <property type="component" value="Unassembled WGS sequence"/>
</dbReference>
<dbReference type="AlphaFoldDB" id="A0A5A7SFU2"/>
<evidence type="ECO:0000313" key="4">
    <source>
        <dbReference type="EMBL" id="KAA0024686.1"/>
    </source>
</evidence>
<dbReference type="NCBIfam" id="TIGR01549">
    <property type="entry name" value="HAD-SF-IA-v1"/>
    <property type="match status" value="1"/>
</dbReference>
<dbReference type="InterPro" id="IPR023214">
    <property type="entry name" value="HAD_sf"/>
</dbReference>
<dbReference type="SFLD" id="SFLDS00003">
    <property type="entry name" value="Haloacid_Dehalogenase"/>
    <property type="match status" value="1"/>
</dbReference>
<comment type="cofactor">
    <cofactor evidence="1">
        <name>Mg(2+)</name>
        <dbReference type="ChEBI" id="CHEBI:18420"/>
    </cofactor>
</comment>
<organism evidence="4 5">
    <name type="scientific">Antrihabitans cavernicola</name>
    <dbReference type="NCBI Taxonomy" id="2495913"/>
    <lineage>
        <taxon>Bacteria</taxon>
        <taxon>Bacillati</taxon>
        <taxon>Actinomycetota</taxon>
        <taxon>Actinomycetes</taxon>
        <taxon>Mycobacteriales</taxon>
        <taxon>Nocardiaceae</taxon>
        <taxon>Antrihabitans</taxon>
    </lineage>
</organism>
<dbReference type="RefSeq" id="WP_149428461.1">
    <property type="nucleotide sequence ID" value="NZ_VLNY01000001.1"/>
</dbReference>
<dbReference type="OrthoDB" id="9793014at2"/>
<keyword evidence="5" id="KW-1185">Reference proteome</keyword>
<dbReference type="GO" id="GO:0016787">
    <property type="term" value="F:hydrolase activity"/>
    <property type="evidence" value="ECO:0007669"/>
    <property type="project" value="UniProtKB-KW"/>
</dbReference>
<dbReference type="SFLD" id="SFLDG01129">
    <property type="entry name" value="C1.5:_HAD__Beta-PGM__Phosphata"/>
    <property type="match status" value="1"/>
</dbReference>
<dbReference type="Gene3D" id="3.40.50.1000">
    <property type="entry name" value="HAD superfamily/HAD-like"/>
    <property type="match status" value="1"/>
</dbReference>
<name>A0A5A7SFU2_9NOCA</name>
<evidence type="ECO:0000256" key="3">
    <source>
        <dbReference type="ARBA" id="ARBA00022842"/>
    </source>
</evidence>
<proteinExistence type="predicted"/>
<keyword evidence="2 4" id="KW-0378">Hydrolase</keyword>
<dbReference type="PRINTS" id="PR00413">
    <property type="entry name" value="HADHALOGNASE"/>
</dbReference>
<sequence>MQALPRAILFDLDDTIISAYGRPERAWRTVVAEFSSQLAPLSEDVVVDAIRKAGIEFWSDPERHRIWRQRPKDARYKVVTLGFAALEQAGHHVPSIDVQRAIGERFAALREEQMHLFPDAHNVLDELRSQGVKLALITNGDGPSQRAKVVRFELADRFDHIQIEGEHGIGKPEPQAYVDAMRSLGVEAEDTWMVGDNLDWEVVAPQQLGIYAIWYDPYRKGVPDGHTAKPDRIIHELSALRACE</sequence>
<reference evidence="4 5" key="1">
    <citation type="submission" date="2019-07" db="EMBL/GenBank/DDBJ databases">
        <title>Rhodococcus cavernicolus sp. nov., isolated from a cave.</title>
        <authorList>
            <person name="Lee S.D."/>
        </authorList>
    </citation>
    <scope>NUCLEOTIDE SEQUENCE [LARGE SCALE GENOMIC DNA]</scope>
    <source>
        <strain evidence="4 5">C1-24</strain>
    </source>
</reference>
<dbReference type="PANTHER" id="PTHR46470:SF4">
    <property type="entry name" value="5-AMINO-6-(5-PHOSPHO-D-RIBITYLAMINO)URACIL PHOSPHATASE YIGB"/>
    <property type="match status" value="1"/>
</dbReference>
<dbReference type="PANTHER" id="PTHR46470">
    <property type="entry name" value="N-ACYLNEURAMINATE-9-PHOSPHATASE"/>
    <property type="match status" value="1"/>
</dbReference>
<accession>A0A5A7SFU2</accession>
<dbReference type="InterPro" id="IPR036412">
    <property type="entry name" value="HAD-like_sf"/>
</dbReference>